<dbReference type="InterPro" id="IPR050563">
    <property type="entry name" value="4-hydroxybenzoyl-CoA_TE"/>
</dbReference>
<dbReference type="PIRSF" id="PIRSF003230">
    <property type="entry name" value="YbgC"/>
    <property type="match status" value="1"/>
</dbReference>
<proteinExistence type="inferred from homology"/>
<dbReference type="Gene3D" id="3.10.129.10">
    <property type="entry name" value="Hotdog Thioesterase"/>
    <property type="match status" value="1"/>
</dbReference>
<dbReference type="InterPro" id="IPR006684">
    <property type="entry name" value="YbgC/YbaW"/>
</dbReference>
<dbReference type="InterPro" id="IPR014166">
    <property type="entry name" value="Tol-Pal_acyl-CoA_thioesterase"/>
</dbReference>
<dbReference type="AlphaFoldDB" id="A0A8J3G062"/>
<evidence type="ECO:0000313" key="3">
    <source>
        <dbReference type="EMBL" id="GHA75320.1"/>
    </source>
</evidence>
<comment type="caution">
    <text evidence="3">The sequence shown here is derived from an EMBL/GenBank/DDBJ whole genome shotgun (WGS) entry which is preliminary data.</text>
</comment>
<dbReference type="Proteomes" id="UP000614287">
    <property type="component" value="Unassembled WGS sequence"/>
</dbReference>
<evidence type="ECO:0000256" key="2">
    <source>
        <dbReference type="ARBA" id="ARBA00022801"/>
    </source>
</evidence>
<reference evidence="3" key="1">
    <citation type="journal article" date="2014" name="Int. J. Syst. Evol. Microbiol.">
        <title>Complete genome sequence of Corynebacterium casei LMG S-19264T (=DSM 44701T), isolated from a smear-ripened cheese.</title>
        <authorList>
            <consortium name="US DOE Joint Genome Institute (JGI-PGF)"/>
            <person name="Walter F."/>
            <person name="Albersmeier A."/>
            <person name="Kalinowski J."/>
            <person name="Ruckert C."/>
        </authorList>
    </citation>
    <scope>NUCLEOTIDE SEQUENCE</scope>
    <source>
        <strain evidence="3">KCTC 32501</strain>
    </source>
</reference>
<accession>A0A8J3G062</accession>
<dbReference type="CDD" id="cd00586">
    <property type="entry name" value="4HBT"/>
    <property type="match status" value="1"/>
</dbReference>
<dbReference type="SUPFAM" id="SSF54637">
    <property type="entry name" value="Thioesterase/thiol ester dehydrase-isomerase"/>
    <property type="match status" value="1"/>
</dbReference>
<evidence type="ECO:0000256" key="1">
    <source>
        <dbReference type="ARBA" id="ARBA00005953"/>
    </source>
</evidence>
<dbReference type="NCBIfam" id="TIGR00051">
    <property type="entry name" value="YbgC/FadM family acyl-CoA thioesterase"/>
    <property type="match status" value="1"/>
</dbReference>
<keyword evidence="2" id="KW-0378">Hydrolase</keyword>
<comment type="similarity">
    <text evidence="1">Belongs to the 4-hydroxybenzoyl-CoA thioesterase family.</text>
</comment>
<dbReference type="PANTHER" id="PTHR31793">
    <property type="entry name" value="4-HYDROXYBENZOYL-COA THIOESTERASE FAMILY MEMBER"/>
    <property type="match status" value="1"/>
</dbReference>
<dbReference type="FunFam" id="3.10.129.10:FF:000004">
    <property type="entry name" value="Tol-pal system-associated acyl-CoA thioesterase"/>
    <property type="match status" value="1"/>
</dbReference>
<dbReference type="EMBL" id="BMZG01000007">
    <property type="protein sequence ID" value="GHA75320.1"/>
    <property type="molecule type" value="Genomic_DNA"/>
</dbReference>
<gene>
    <name evidence="3" type="ORF">GCM10009007_15580</name>
</gene>
<dbReference type="PANTHER" id="PTHR31793:SF37">
    <property type="entry name" value="ACYL-COA THIOESTER HYDROLASE YBGC"/>
    <property type="match status" value="1"/>
</dbReference>
<protein>
    <submittedName>
        <fullName evidence="3">Acyl-CoA thioesterase</fullName>
    </submittedName>
</protein>
<organism evidence="3 4">
    <name type="scientific">Formosimonas limnophila</name>
    <dbReference type="NCBI Taxonomy" id="1384487"/>
    <lineage>
        <taxon>Bacteria</taxon>
        <taxon>Pseudomonadati</taxon>
        <taxon>Pseudomonadota</taxon>
        <taxon>Betaproteobacteria</taxon>
        <taxon>Burkholderiales</taxon>
        <taxon>Burkholderiaceae</taxon>
        <taxon>Formosimonas</taxon>
    </lineage>
</organism>
<reference evidence="3" key="2">
    <citation type="submission" date="2020-09" db="EMBL/GenBank/DDBJ databases">
        <authorList>
            <person name="Sun Q."/>
            <person name="Kim S."/>
        </authorList>
    </citation>
    <scope>NUCLEOTIDE SEQUENCE</scope>
    <source>
        <strain evidence="3">KCTC 32501</strain>
    </source>
</reference>
<dbReference type="NCBIfam" id="TIGR02799">
    <property type="entry name" value="thio_ybgC"/>
    <property type="match status" value="1"/>
</dbReference>
<name>A0A8J3G062_9BURK</name>
<dbReference type="GO" id="GO:0047617">
    <property type="term" value="F:fatty acyl-CoA hydrolase activity"/>
    <property type="evidence" value="ECO:0007669"/>
    <property type="project" value="TreeGrafter"/>
</dbReference>
<keyword evidence="4" id="KW-1185">Reference proteome</keyword>
<sequence>MSNPVYQLPIKLYFEDTDAMGIVYHANYIKYFERARTEWLRAANLHHGALMAQDVGFVIRQADIEWLSPLTLDDEIVVTAQVDTLGRSSIVLEQTILKNGELVSRAKILMVCVSISTKRPVSVPENIRKTFLSSQ</sequence>
<dbReference type="Pfam" id="PF13279">
    <property type="entry name" value="4HBT_2"/>
    <property type="match status" value="1"/>
</dbReference>
<evidence type="ECO:0000313" key="4">
    <source>
        <dbReference type="Proteomes" id="UP000614287"/>
    </source>
</evidence>
<dbReference type="InterPro" id="IPR029069">
    <property type="entry name" value="HotDog_dom_sf"/>
</dbReference>